<evidence type="ECO:0000313" key="2">
    <source>
        <dbReference type="Proteomes" id="UP000010077"/>
    </source>
</evidence>
<name>K7YSI3_9PROT</name>
<gene>
    <name evidence="1" type="ORF">A1OE_1301</name>
</gene>
<evidence type="ECO:0000313" key="1">
    <source>
        <dbReference type="EMBL" id="AFX99474.1"/>
    </source>
</evidence>
<keyword evidence="2" id="KW-1185">Reference proteome</keyword>
<dbReference type="Proteomes" id="UP000010077">
    <property type="component" value="Chromosome"/>
</dbReference>
<proteinExistence type="predicted"/>
<protein>
    <submittedName>
        <fullName evidence="1">Uncharacterized protein</fullName>
    </submittedName>
</protein>
<reference evidence="1 2" key="1">
    <citation type="journal article" date="2012" name="Proc. Natl. Acad. Sci. U.S.A.">
        <title>Genome streamlining and chemical defense in a coral reef symbiosis.</title>
        <authorList>
            <person name="Kwan J.C."/>
            <person name="Donia M.S."/>
            <person name="Han A.W."/>
            <person name="Hirose E."/>
            <person name="Haygood M.G."/>
            <person name="Schmidt E.W."/>
        </authorList>
    </citation>
    <scope>NUCLEOTIDE SEQUENCE [LARGE SCALE GENOMIC DNA]</scope>
    <source>
        <strain evidence="1 2">L2</strain>
    </source>
</reference>
<sequence>MISTILAQANAVVNFSINKDNHHFDEICLFCLNFNLKINC</sequence>
<dbReference type="EMBL" id="CP003539">
    <property type="protein sequence ID" value="AFX99474.1"/>
    <property type="molecule type" value="Genomic_DNA"/>
</dbReference>
<dbReference type="KEGG" id="thal:A1OE_1301"/>
<organism evidence="1 2">
    <name type="scientific">Candidatus Endolissoclinum faulkneri L2</name>
    <dbReference type="NCBI Taxonomy" id="1193729"/>
    <lineage>
        <taxon>Bacteria</taxon>
        <taxon>Pseudomonadati</taxon>
        <taxon>Pseudomonadota</taxon>
        <taxon>Alphaproteobacteria</taxon>
        <taxon>Rhodospirillales</taxon>
        <taxon>Rhodospirillaceae</taxon>
        <taxon>Candidatus Endolissoclinum</taxon>
    </lineage>
</organism>
<dbReference type="HOGENOM" id="CLU_3286566_0_0_5"/>
<accession>K7YSI3</accession>
<dbReference type="AlphaFoldDB" id="K7YSI3"/>